<dbReference type="EMBL" id="FNUS01000005">
    <property type="protein sequence ID" value="SEG40511.1"/>
    <property type="molecule type" value="Genomic_DNA"/>
</dbReference>
<dbReference type="Pfam" id="PF07609">
    <property type="entry name" value="DUF1572"/>
    <property type="match status" value="1"/>
</dbReference>
<sequence>MLTKTLQSLFNRDLLKLKAEIELYKNEADLWKISGGVSNSAGNLCLHLTGNLQHFIGKELGGTDFMRNREFEFSAKNVCRESLVSHIENTREIVNKTLENLDENSLEKDFPVLIFKEKMSTEFFLIHLATHLAYHLGQINYHRRMI</sequence>
<name>A0A1H5ZWE8_9FLAO</name>
<evidence type="ECO:0000313" key="2">
    <source>
        <dbReference type="Proteomes" id="UP000236738"/>
    </source>
</evidence>
<evidence type="ECO:0000313" key="1">
    <source>
        <dbReference type="EMBL" id="SEG40511.1"/>
    </source>
</evidence>
<dbReference type="SUPFAM" id="SSF109854">
    <property type="entry name" value="DinB/YfiT-like putative metalloenzymes"/>
    <property type="match status" value="1"/>
</dbReference>
<proteinExistence type="predicted"/>
<organism evidence="1 2">
    <name type="scientific">Halpernia humi</name>
    <dbReference type="NCBI Taxonomy" id="493375"/>
    <lineage>
        <taxon>Bacteria</taxon>
        <taxon>Pseudomonadati</taxon>
        <taxon>Bacteroidota</taxon>
        <taxon>Flavobacteriia</taxon>
        <taxon>Flavobacteriales</taxon>
        <taxon>Weeksellaceae</taxon>
        <taxon>Chryseobacterium group</taxon>
        <taxon>Halpernia</taxon>
    </lineage>
</organism>
<reference evidence="2" key="1">
    <citation type="submission" date="2016-10" db="EMBL/GenBank/DDBJ databases">
        <authorList>
            <person name="Varghese N."/>
            <person name="Submissions S."/>
        </authorList>
    </citation>
    <scope>NUCLEOTIDE SEQUENCE [LARGE SCALE GENOMIC DNA]</scope>
    <source>
        <strain evidence="2">DSM 21580</strain>
    </source>
</reference>
<dbReference type="Gene3D" id="1.20.120.450">
    <property type="entry name" value="dinb family like domain"/>
    <property type="match status" value="1"/>
</dbReference>
<dbReference type="Proteomes" id="UP000236738">
    <property type="component" value="Unassembled WGS sequence"/>
</dbReference>
<dbReference type="InterPro" id="IPR034660">
    <property type="entry name" value="DinB/YfiT-like"/>
</dbReference>
<gene>
    <name evidence="1" type="ORF">SAMN05421847_2233</name>
</gene>
<dbReference type="OrthoDB" id="893570at2"/>
<evidence type="ECO:0008006" key="3">
    <source>
        <dbReference type="Google" id="ProtNLM"/>
    </source>
</evidence>
<dbReference type="RefSeq" id="WP_103914103.1">
    <property type="nucleotide sequence ID" value="NZ_FNUS01000005.1"/>
</dbReference>
<keyword evidence="2" id="KW-1185">Reference proteome</keyword>
<protein>
    <recommendedName>
        <fullName evidence="3">DinB superfamily protein</fullName>
    </recommendedName>
</protein>
<dbReference type="AlphaFoldDB" id="A0A1H5ZWE8"/>
<dbReference type="InterPro" id="IPR011466">
    <property type="entry name" value="DUF1572"/>
</dbReference>
<accession>A0A1H5ZWE8</accession>